<dbReference type="AlphaFoldDB" id="A0A4R8LJU7"/>
<dbReference type="EMBL" id="SORE01000020">
    <property type="protein sequence ID" value="TDY42748.1"/>
    <property type="molecule type" value="Genomic_DNA"/>
</dbReference>
<accession>A0A4R8LJU7</accession>
<evidence type="ECO:0008006" key="3">
    <source>
        <dbReference type="Google" id="ProtNLM"/>
    </source>
</evidence>
<name>A0A4R8LJU7_9BURK</name>
<proteinExistence type="predicted"/>
<evidence type="ECO:0000313" key="1">
    <source>
        <dbReference type="EMBL" id="TDY42748.1"/>
    </source>
</evidence>
<comment type="caution">
    <text evidence="1">The sequence shown here is derived from an EMBL/GenBank/DDBJ whole genome shotgun (WGS) entry which is preliminary data.</text>
</comment>
<sequence>MRHAPGIATNRAVIPNAALVEAGLALAPLALCSVPKHLVQLGEAEGLPPLAELEVVLARSARSARPPCDFLAQQILADWTTTNRMPHQVA</sequence>
<gene>
    <name evidence="1" type="ORF">BX592_120112</name>
</gene>
<dbReference type="Proteomes" id="UP000295509">
    <property type="component" value="Unassembled WGS sequence"/>
</dbReference>
<organism evidence="1 2">
    <name type="scientific">Paraburkholderia rhizosphaerae</name>
    <dbReference type="NCBI Taxonomy" id="480658"/>
    <lineage>
        <taxon>Bacteria</taxon>
        <taxon>Pseudomonadati</taxon>
        <taxon>Pseudomonadota</taxon>
        <taxon>Betaproteobacteria</taxon>
        <taxon>Burkholderiales</taxon>
        <taxon>Burkholderiaceae</taxon>
        <taxon>Paraburkholderia</taxon>
    </lineage>
</organism>
<reference evidence="1 2" key="1">
    <citation type="submission" date="2019-03" db="EMBL/GenBank/DDBJ databases">
        <title>Genomic Encyclopedia of Type Strains, Phase III (KMG-III): the genomes of soil and plant-associated and newly described type strains.</title>
        <authorList>
            <person name="Whitman W."/>
        </authorList>
    </citation>
    <scope>NUCLEOTIDE SEQUENCE [LARGE SCALE GENOMIC DNA]</scope>
    <source>
        <strain evidence="1 2">LMG 29544</strain>
    </source>
</reference>
<keyword evidence="2" id="KW-1185">Reference proteome</keyword>
<protein>
    <recommendedName>
        <fullName evidence="3">LysR substrate binding domain-containing protein</fullName>
    </recommendedName>
</protein>
<dbReference type="Gene3D" id="3.40.190.10">
    <property type="entry name" value="Periplasmic binding protein-like II"/>
    <property type="match status" value="1"/>
</dbReference>
<evidence type="ECO:0000313" key="2">
    <source>
        <dbReference type="Proteomes" id="UP000295509"/>
    </source>
</evidence>